<keyword evidence="2" id="KW-1185">Reference proteome</keyword>
<organism evidence="1 2">
    <name type="scientific">Daphnia magna</name>
    <dbReference type="NCBI Taxonomy" id="35525"/>
    <lineage>
        <taxon>Eukaryota</taxon>
        <taxon>Metazoa</taxon>
        <taxon>Ecdysozoa</taxon>
        <taxon>Arthropoda</taxon>
        <taxon>Crustacea</taxon>
        <taxon>Branchiopoda</taxon>
        <taxon>Diplostraca</taxon>
        <taxon>Cladocera</taxon>
        <taxon>Anomopoda</taxon>
        <taxon>Daphniidae</taxon>
        <taxon>Daphnia</taxon>
    </lineage>
</organism>
<reference evidence="1 2" key="1">
    <citation type="journal article" date="2023" name="Nucleic Acids Res.">
        <title>The hologenome of Daphnia magna reveals possible DNA methylation and microbiome-mediated evolution of the host genome.</title>
        <authorList>
            <person name="Chaturvedi A."/>
            <person name="Li X."/>
            <person name="Dhandapani V."/>
            <person name="Marshall H."/>
            <person name="Kissane S."/>
            <person name="Cuenca-Cambronero M."/>
            <person name="Asole G."/>
            <person name="Calvet F."/>
            <person name="Ruiz-Romero M."/>
            <person name="Marangio P."/>
            <person name="Guigo R."/>
            <person name="Rago D."/>
            <person name="Mirbahai L."/>
            <person name="Eastwood N."/>
            <person name="Colbourne J.K."/>
            <person name="Zhou J."/>
            <person name="Mallon E."/>
            <person name="Orsini L."/>
        </authorList>
    </citation>
    <scope>NUCLEOTIDE SEQUENCE [LARGE SCALE GENOMIC DNA]</scope>
    <source>
        <strain evidence="1">LRV0_1</strain>
    </source>
</reference>
<dbReference type="Proteomes" id="UP001234178">
    <property type="component" value="Unassembled WGS sequence"/>
</dbReference>
<evidence type="ECO:0000313" key="2">
    <source>
        <dbReference type="Proteomes" id="UP001234178"/>
    </source>
</evidence>
<name>A0ABR0A380_9CRUS</name>
<proteinExistence type="predicted"/>
<sequence>MISPLFFQVDCETLACRSNTNRVVLRSRFYRTQPAAHRRLLLEIYSDRIKRVLLLLWRKRFRGNGYAHRSNDALYAIDGECDNDHMCGEREKQMKDDIDRELRMRTRVVYLRPFQYGMNHGVEMVIASTDAALDDLVIVIAIVCTERWSPMPLTPEEGKPCP</sequence>
<gene>
    <name evidence="1" type="ORF">OUZ56_001621</name>
</gene>
<evidence type="ECO:0000313" key="1">
    <source>
        <dbReference type="EMBL" id="KAK4019607.1"/>
    </source>
</evidence>
<accession>A0ABR0A380</accession>
<protein>
    <submittedName>
        <fullName evidence="1">Uncharacterized protein</fullName>
    </submittedName>
</protein>
<dbReference type="EMBL" id="JAOYFB010000036">
    <property type="protein sequence ID" value="KAK4019607.1"/>
    <property type="molecule type" value="Genomic_DNA"/>
</dbReference>
<comment type="caution">
    <text evidence="1">The sequence shown here is derived from an EMBL/GenBank/DDBJ whole genome shotgun (WGS) entry which is preliminary data.</text>
</comment>